<proteinExistence type="predicted"/>
<sequence length="154" mass="17491">MGNQPRQPFHDPNANTYNPGRKNHPNLGWRGNQNSKNGNFQNHLPYQQFQRPPFQPPFQPQQPGLPNLQPKPSQSNSFETALEKLTLKIPPLGIWKLNGTQVNPKGEYKAITLRSGRTLEDVSNKVNVQPTMEKIKEDATRKQICSSPNKSKNQ</sequence>
<dbReference type="EMBL" id="JASCZI010213181">
    <property type="protein sequence ID" value="MED6200950.1"/>
    <property type="molecule type" value="Genomic_DNA"/>
</dbReference>
<feature type="compositionally biased region" description="Polar residues" evidence="1">
    <location>
        <begin position="31"/>
        <end position="42"/>
    </location>
</feature>
<organism evidence="2 3">
    <name type="scientific">Stylosanthes scabra</name>
    <dbReference type="NCBI Taxonomy" id="79078"/>
    <lineage>
        <taxon>Eukaryota</taxon>
        <taxon>Viridiplantae</taxon>
        <taxon>Streptophyta</taxon>
        <taxon>Embryophyta</taxon>
        <taxon>Tracheophyta</taxon>
        <taxon>Spermatophyta</taxon>
        <taxon>Magnoliopsida</taxon>
        <taxon>eudicotyledons</taxon>
        <taxon>Gunneridae</taxon>
        <taxon>Pentapetalae</taxon>
        <taxon>rosids</taxon>
        <taxon>fabids</taxon>
        <taxon>Fabales</taxon>
        <taxon>Fabaceae</taxon>
        <taxon>Papilionoideae</taxon>
        <taxon>50 kb inversion clade</taxon>
        <taxon>dalbergioids sensu lato</taxon>
        <taxon>Dalbergieae</taxon>
        <taxon>Pterocarpus clade</taxon>
        <taxon>Stylosanthes</taxon>
    </lineage>
</organism>
<dbReference type="Proteomes" id="UP001341840">
    <property type="component" value="Unassembled WGS sequence"/>
</dbReference>
<gene>
    <name evidence="2" type="ORF">PIB30_090260</name>
</gene>
<accession>A0ABU6XS21</accession>
<evidence type="ECO:0000313" key="2">
    <source>
        <dbReference type="EMBL" id="MED6200950.1"/>
    </source>
</evidence>
<evidence type="ECO:0000313" key="3">
    <source>
        <dbReference type="Proteomes" id="UP001341840"/>
    </source>
</evidence>
<feature type="compositionally biased region" description="Polar residues" evidence="1">
    <location>
        <begin position="143"/>
        <end position="154"/>
    </location>
</feature>
<protein>
    <submittedName>
        <fullName evidence="2">Uncharacterized protein</fullName>
    </submittedName>
</protein>
<feature type="compositionally biased region" description="Low complexity" evidence="1">
    <location>
        <begin position="61"/>
        <end position="72"/>
    </location>
</feature>
<reference evidence="2 3" key="1">
    <citation type="journal article" date="2023" name="Plants (Basel)">
        <title>Bridging the Gap: Combining Genomics and Transcriptomics Approaches to Understand Stylosanthes scabra, an Orphan Legume from the Brazilian Caatinga.</title>
        <authorList>
            <person name="Ferreira-Neto J.R.C."/>
            <person name="da Silva M.D."/>
            <person name="Binneck E."/>
            <person name="de Melo N.F."/>
            <person name="da Silva R.H."/>
            <person name="de Melo A.L.T.M."/>
            <person name="Pandolfi V."/>
            <person name="Bustamante F.O."/>
            <person name="Brasileiro-Vidal A.C."/>
            <person name="Benko-Iseppon A.M."/>
        </authorList>
    </citation>
    <scope>NUCLEOTIDE SEQUENCE [LARGE SCALE GENOMIC DNA]</scope>
    <source>
        <tissue evidence="2">Leaves</tissue>
    </source>
</reference>
<evidence type="ECO:0000256" key="1">
    <source>
        <dbReference type="SAM" id="MobiDB-lite"/>
    </source>
</evidence>
<feature type="region of interest" description="Disordered" evidence="1">
    <location>
        <begin position="135"/>
        <end position="154"/>
    </location>
</feature>
<keyword evidence="3" id="KW-1185">Reference proteome</keyword>
<comment type="caution">
    <text evidence="2">The sequence shown here is derived from an EMBL/GenBank/DDBJ whole genome shotgun (WGS) entry which is preliminary data.</text>
</comment>
<feature type="region of interest" description="Disordered" evidence="1">
    <location>
        <begin position="1"/>
        <end position="77"/>
    </location>
</feature>
<name>A0ABU6XS21_9FABA</name>